<feature type="transmembrane region" description="Helical" evidence="2">
    <location>
        <begin position="15"/>
        <end position="38"/>
    </location>
</feature>
<keyword evidence="6" id="KW-1185">Reference proteome</keyword>
<dbReference type="SUPFAM" id="SSF103088">
    <property type="entry name" value="OmpA-like"/>
    <property type="match status" value="1"/>
</dbReference>
<organism evidence="4 5">
    <name type="scientific">Acinetobacter sichuanensis</name>
    <dbReference type="NCBI Taxonomy" id="2136183"/>
    <lineage>
        <taxon>Bacteria</taxon>
        <taxon>Pseudomonadati</taxon>
        <taxon>Pseudomonadota</taxon>
        <taxon>Gammaproteobacteria</taxon>
        <taxon>Moraxellales</taxon>
        <taxon>Moraxellaceae</taxon>
        <taxon>Acinetobacter</taxon>
    </lineage>
</organism>
<gene>
    <name evidence="3" type="ORF">ACFODO_10240</name>
    <name evidence="4" type="ORF">C9E89_014200</name>
</gene>
<comment type="caution">
    <text evidence="4">The sequence shown here is derived from an EMBL/GenBank/DDBJ whole genome shotgun (WGS) entry which is preliminary data.</text>
</comment>
<sequence length="241" mass="27474">MPPFIRQKNSATDHWISLSDIMTALMMVFLLISIIYMIRVKESVDIPRIFKADEQQLYTQLDKKLNVTLKRWGATLSPDLTVRFSNEDILFKAGSAEMSTQFKQALNEYFPAYLRSIMQDKYIENIKEIRIEGHTSSFWAQGTNDEVAYLNNMQLSQQRAQNTLIYLLQSSLLTASEKQWLKKKFRAIGYSSALTLGKNGQPSSTSNPESPSASQRVEFRVVTTAEDKIRAVAYGVKHGTD</sequence>
<keyword evidence="2" id="KW-1133">Transmembrane helix</keyword>
<dbReference type="InterPro" id="IPR036737">
    <property type="entry name" value="OmpA-like_sf"/>
</dbReference>
<dbReference type="InterPro" id="IPR050330">
    <property type="entry name" value="Bact_OuterMem_StrucFunc"/>
</dbReference>
<name>A0A371YN28_9GAMM</name>
<dbReference type="Proteomes" id="UP001595455">
    <property type="component" value="Unassembled WGS sequence"/>
</dbReference>
<feature type="compositionally biased region" description="Low complexity" evidence="1">
    <location>
        <begin position="202"/>
        <end position="214"/>
    </location>
</feature>
<dbReference type="PANTHER" id="PTHR30329:SF21">
    <property type="entry name" value="LIPOPROTEIN YIAD-RELATED"/>
    <property type="match status" value="1"/>
</dbReference>
<evidence type="ECO:0000313" key="4">
    <source>
        <dbReference type="EMBL" id="RFC82870.1"/>
    </source>
</evidence>
<accession>A0A371YN28</accession>
<dbReference type="PANTHER" id="PTHR30329">
    <property type="entry name" value="STATOR ELEMENT OF FLAGELLAR MOTOR COMPLEX"/>
    <property type="match status" value="1"/>
</dbReference>
<protein>
    <submittedName>
        <fullName evidence="4">OmpA family protein</fullName>
    </submittedName>
</protein>
<dbReference type="EMBL" id="JBHRSF010000034">
    <property type="protein sequence ID" value="MFC2995641.1"/>
    <property type="molecule type" value="Genomic_DNA"/>
</dbReference>
<reference evidence="3" key="1">
    <citation type="journal article" date="2014" name="Int. J. Syst. Evol. Microbiol.">
        <title>Complete genome of a new Firmicutes species belonging to the dominant human colonic microbiota ('Ruminococcus bicirculans') reveals two chromosomes and a selective capacity to utilize plant glucans.</title>
        <authorList>
            <consortium name="NISC Comparative Sequencing Program"/>
            <person name="Wegmann U."/>
            <person name="Louis P."/>
            <person name="Goesmann A."/>
            <person name="Henrissat B."/>
            <person name="Duncan S.H."/>
            <person name="Flint H.J."/>
        </authorList>
    </citation>
    <scope>NUCLEOTIDE SEQUENCE</scope>
    <source>
        <strain evidence="3">KCTC 62575</strain>
    </source>
</reference>
<evidence type="ECO:0000256" key="1">
    <source>
        <dbReference type="SAM" id="MobiDB-lite"/>
    </source>
</evidence>
<evidence type="ECO:0000313" key="5">
    <source>
        <dbReference type="Proteomes" id="UP000240957"/>
    </source>
</evidence>
<dbReference type="RefSeq" id="WP_107009010.1">
    <property type="nucleotide sequence ID" value="NZ_JAVIDQ010000016.1"/>
</dbReference>
<reference evidence="4 5" key="2">
    <citation type="submission" date="2018-08" db="EMBL/GenBank/DDBJ databases">
        <title>The draft genome of Acinetobacter sichuanensis strain WCHAc060041.</title>
        <authorList>
            <person name="Qin J."/>
            <person name="Feng Y."/>
            <person name="Zong Z."/>
        </authorList>
    </citation>
    <scope>NUCLEOTIDE SEQUENCE [LARGE SCALE GENOMIC DNA]</scope>
    <source>
        <strain evidence="4 5">WCHAc060041</strain>
    </source>
</reference>
<keyword evidence="2" id="KW-0472">Membrane</keyword>
<feature type="region of interest" description="Disordered" evidence="1">
    <location>
        <begin position="198"/>
        <end position="217"/>
    </location>
</feature>
<dbReference type="OrthoDB" id="9793443at2"/>
<evidence type="ECO:0000313" key="3">
    <source>
        <dbReference type="EMBL" id="MFC2995641.1"/>
    </source>
</evidence>
<evidence type="ECO:0000313" key="6">
    <source>
        <dbReference type="Proteomes" id="UP001595455"/>
    </source>
</evidence>
<reference evidence="3" key="4">
    <citation type="submission" date="2024-09" db="EMBL/GenBank/DDBJ databases">
        <authorList>
            <person name="Sun Q."/>
            <person name="Mori K."/>
        </authorList>
    </citation>
    <scope>NUCLEOTIDE SEQUENCE</scope>
    <source>
        <strain evidence="3">KCTC 62575</strain>
    </source>
</reference>
<dbReference type="AlphaFoldDB" id="A0A371YN28"/>
<reference evidence="6" key="3">
    <citation type="journal article" date="2019" name="Int. J. Syst. Evol. Microbiol.">
        <title>The Global Catalogue of Microorganisms (GCM) 10K type strain sequencing project: providing services to taxonomists for standard genome sequencing and annotation.</title>
        <authorList>
            <consortium name="The Broad Institute Genomics Platform"/>
            <consortium name="The Broad Institute Genome Sequencing Center for Infectious Disease"/>
            <person name="Wu L."/>
            <person name="Ma J."/>
        </authorList>
    </citation>
    <scope>NUCLEOTIDE SEQUENCE [LARGE SCALE GENOMIC DNA]</scope>
    <source>
        <strain evidence="6">KCTC 62575</strain>
    </source>
</reference>
<proteinExistence type="predicted"/>
<dbReference type="EMBL" id="PYIX02000025">
    <property type="protein sequence ID" value="RFC82870.1"/>
    <property type="molecule type" value="Genomic_DNA"/>
</dbReference>
<keyword evidence="2" id="KW-0812">Transmembrane</keyword>
<dbReference type="Proteomes" id="UP000240957">
    <property type="component" value="Unassembled WGS sequence"/>
</dbReference>
<evidence type="ECO:0000256" key="2">
    <source>
        <dbReference type="SAM" id="Phobius"/>
    </source>
</evidence>
<dbReference type="Gene3D" id="3.30.1330.60">
    <property type="entry name" value="OmpA-like domain"/>
    <property type="match status" value="1"/>
</dbReference>